<dbReference type="PATRIC" id="fig|582.24.peg.5974"/>
<dbReference type="PANTHER" id="PTHR10000">
    <property type="entry name" value="PHOSPHOSERINE PHOSPHATASE"/>
    <property type="match status" value="1"/>
</dbReference>
<dbReference type="NCBIfam" id="NF007821">
    <property type="entry name" value="PRK10530.1"/>
    <property type="match status" value="1"/>
</dbReference>
<proteinExistence type="predicted"/>
<dbReference type="AlphaFoldDB" id="A0A0D8L3D0"/>
<dbReference type="PANTHER" id="PTHR10000:SF58">
    <property type="entry name" value="PYRIDOXAL PHOSPHATE PHOSPHATASE YBHA"/>
    <property type="match status" value="1"/>
</dbReference>
<dbReference type="InterPro" id="IPR023214">
    <property type="entry name" value="HAD_sf"/>
</dbReference>
<dbReference type="EMBL" id="JZSH01000327">
    <property type="protein sequence ID" value="KJF76420.1"/>
    <property type="molecule type" value="Genomic_DNA"/>
</dbReference>
<dbReference type="SUPFAM" id="SSF56784">
    <property type="entry name" value="HAD-like"/>
    <property type="match status" value="1"/>
</dbReference>
<comment type="caution">
    <text evidence="3">The sequence shown here is derived from an EMBL/GenBank/DDBJ whole genome shotgun (WGS) entry which is preliminary data.</text>
</comment>
<keyword evidence="2" id="KW-0378">Hydrolase</keyword>
<dbReference type="GO" id="GO:0000287">
    <property type="term" value="F:magnesium ion binding"/>
    <property type="evidence" value="ECO:0007669"/>
    <property type="project" value="UniProtKB-ARBA"/>
</dbReference>
<dbReference type="SFLD" id="SFLDS00003">
    <property type="entry name" value="Haloacid_Dehalogenase"/>
    <property type="match status" value="1"/>
</dbReference>
<evidence type="ECO:0000256" key="1">
    <source>
        <dbReference type="ARBA" id="ARBA00022723"/>
    </source>
</evidence>
<dbReference type="PROSITE" id="PS01229">
    <property type="entry name" value="COF_2"/>
    <property type="match status" value="1"/>
</dbReference>
<evidence type="ECO:0000256" key="2">
    <source>
        <dbReference type="ARBA" id="ARBA00022801"/>
    </source>
</evidence>
<keyword evidence="1" id="KW-0479">Metal-binding</keyword>
<sequence length="273" mass="30747">MSYRVLAFDLDGTLLDPDKHILQESLDAIREARRAGVQVLIVTGRHHVAIHPFYQTLQLDTPAICCNGTYLYDYPGKKVLSADPMSVSESRQLLERLAQTDIEHLMYISDAMLYHTDSSTIERTLNWSASLPEHQRPVMRKVDNFLDEVDRADTIWKFATCSDDLNKLREFTDAVEADMGLSCEWSWINQVDIARKGNSKGRRLQEWVESQGMSMKDVMAFGDNHNDISMLSAAGLGVAMGNAADEVKAHADLIIRDNTQPGIAQAIRRHILS</sequence>
<name>A0A0D8L3D0_MORMO</name>
<reference evidence="3 4" key="1">
    <citation type="submission" date="2015-02" db="EMBL/GenBank/DDBJ databases">
        <title>Whole genome shotgun sequencing of cultured foodborne pathogen.</title>
        <authorList>
            <person name="Timme R."/>
            <person name="Allard M.W."/>
            <person name="Strain E."/>
            <person name="Evans P.S."/>
            <person name="Brown E."/>
        </authorList>
    </citation>
    <scope>NUCLEOTIDE SEQUENCE [LARGE SCALE GENOMIC DNA]</scope>
    <source>
        <strain evidence="3 4">GCSL-TSO-24</strain>
    </source>
</reference>
<dbReference type="NCBIfam" id="TIGR00099">
    <property type="entry name" value="Cof-subfamily"/>
    <property type="match status" value="1"/>
</dbReference>
<dbReference type="Gene3D" id="3.30.1240.10">
    <property type="match status" value="1"/>
</dbReference>
<dbReference type="Gene3D" id="3.40.50.1000">
    <property type="entry name" value="HAD superfamily/HAD-like"/>
    <property type="match status" value="1"/>
</dbReference>
<evidence type="ECO:0000313" key="4">
    <source>
        <dbReference type="Proteomes" id="UP000032582"/>
    </source>
</evidence>
<dbReference type="SFLD" id="SFLDG01140">
    <property type="entry name" value="C2.B:_Phosphomannomutase_and_P"/>
    <property type="match status" value="1"/>
</dbReference>
<dbReference type="RefSeq" id="WP_045139041.1">
    <property type="nucleotide sequence ID" value="NZ_JBICJZ010000019.1"/>
</dbReference>
<protein>
    <submittedName>
        <fullName evidence="3">Pyridoxal phosphate phosphatase</fullName>
    </submittedName>
</protein>
<dbReference type="Proteomes" id="UP000032582">
    <property type="component" value="Unassembled WGS sequence"/>
</dbReference>
<dbReference type="Pfam" id="PF08282">
    <property type="entry name" value="Hydrolase_3"/>
    <property type="match status" value="1"/>
</dbReference>
<dbReference type="CDD" id="cd07516">
    <property type="entry name" value="HAD_Pase"/>
    <property type="match status" value="1"/>
</dbReference>
<organism evidence="3 4">
    <name type="scientific">Morganella morganii</name>
    <name type="common">Proteus morganii</name>
    <dbReference type="NCBI Taxonomy" id="582"/>
    <lineage>
        <taxon>Bacteria</taxon>
        <taxon>Pseudomonadati</taxon>
        <taxon>Pseudomonadota</taxon>
        <taxon>Gammaproteobacteria</taxon>
        <taxon>Enterobacterales</taxon>
        <taxon>Morganellaceae</taxon>
        <taxon>Morganella</taxon>
    </lineage>
</organism>
<dbReference type="NCBIfam" id="TIGR01484">
    <property type="entry name" value="HAD-SF-IIB"/>
    <property type="match status" value="1"/>
</dbReference>
<dbReference type="GO" id="GO:0016791">
    <property type="term" value="F:phosphatase activity"/>
    <property type="evidence" value="ECO:0007669"/>
    <property type="project" value="UniProtKB-ARBA"/>
</dbReference>
<dbReference type="InterPro" id="IPR006379">
    <property type="entry name" value="HAD-SF_hydro_IIB"/>
</dbReference>
<accession>A0A0D8L3D0</accession>
<evidence type="ECO:0000313" key="3">
    <source>
        <dbReference type="EMBL" id="KJF76420.1"/>
    </source>
</evidence>
<gene>
    <name evidence="3" type="ORF">UA45_18735</name>
</gene>
<dbReference type="GO" id="GO:0005829">
    <property type="term" value="C:cytosol"/>
    <property type="evidence" value="ECO:0007669"/>
    <property type="project" value="TreeGrafter"/>
</dbReference>
<dbReference type="InterPro" id="IPR036412">
    <property type="entry name" value="HAD-like_sf"/>
</dbReference>
<dbReference type="InterPro" id="IPR000150">
    <property type="entry name" value="Cof"/>
</dbReference>